<dbReference type="EMBL" id="GBIH01002476">
    <property type="protein sequence ID" value="JAC92234.1"/>
    <property type="molecule type" value="mRNA"/>
</dbReference>
<proteinExistence type="evidence at transcript level"/>
<evidence type="ECO:0000256" key="2">
    <source>
        <dbReference type="SAM" id="SignalP"/>
    </source>
</evidence>
<protein>
    <submittedName>
        <fullName evidence="3">Putative sugar transporter</fullName>
    </submittedName>
</protein>
<feature type="region of interest" description="Disordered" evidence="1">
    <location>
        <begin position="41"/>
        <end position="60"/>
    </location>
</feature>
<organism evidence="3">
    <name type="scientific">Ixodes ricinus</name>
    <name type="common">Common tick</name>
    <name type="synonym">Acarus ricinus</name>
    <dbReference type="NCBI Taxonomy" id="34613"/>
    <lineage>
        <taxon>Eukaryota</taxon>
        <taxon>Metazoa</taxon>
        <taxon>Ecdysozoa</taxon>
        <taxon>Arthropoda</taxon>
        <taxon>Chelicerata</taxon>
        <taxon>Arachnida</taxon>
        <taxon>Acari</taxon>
        <taxon>Parasitiformes</taxon>
        <taxon>Ixodida</taxon>
        <taxon>Ixodoidea</taxon>
        <taxon>Ixodidae</taxon>
        <taxon>Ixodinae</taxon>
        <taxon>Ixodes</taxon>
    </lineage>
</organism>
<keyword evidence="3" id="KW-0762">Sugar transport</keyword>
<sequence length="153" mass="17096">MFMQQFAAICIILFFANDIFAATGYVPIVLPVRLHHHRWRHPGGRAARGHSPDRPTGKKGPAVVFFRRDKLEPRPPRALLPLQKDPRRRVSRVLRLAAIGRAVCVLCRFLDGVGSPSVGHPWRDAASSCQGLCHGNLHSLLFFVRFCGRQGVS</sequence>
<name>A0A090X8W9_IXORI</name>
<evidence type="ECO:0000313" key="3">
    <source>
        <dbReference type="EMBL" id="JAC92234.1"/>
    </source>
</evidence>
<keyword evidence="2" id="KW-0732">Signal</keyword>
<reference evidence="3" key="1">
    <citation type="journal article" date="2015" name="PLoS Negl. Trop. Dis.">
        <title>Deep Sequencing Analysis of the Ixodes ricinus Haemocytome.</title>
        <authorList>
            <person name="Kotsyfakis M."/>
            <person name="Kopacek P."/>
            <person name="Franta Z."/>
            <person name="Pedra J.H."/>
            <person name="Ribeiro J.M."/>
        </authorList>
    </citation>
    <scope>NUCLEOTIDE SEQUENCE</scope>
</reference>
<dbReference type="AlphaFoldDB" id="A0A090X8W9"/>
<keyword evidence="3" id="KW-0813">Transport</keyword>
<evidence type="ECO:0000256" key="1">
    <source>
        <dbReference type="SAM" id="MobiDB-lite"/>
    </source>
</evidence>
<accession>A0A090X8W9</accession>
<feature type="signal peptide" evidence="2">
    <location>
        <begin position="1"/>
        <end position="21"/>
    </location>
</feature>
<feature type="chain" id="PRO_5001868960" evidence="2">
    <location>
        <begin position="22"/>
        <end position="153"/>
    </location>
</feature>